<dbReference type="RefSeq" id="WP_229230371.1">
    <property type="nucleotide sequence ID" value="NZ_AP024525.1"/>
</dbReference>
<feature type="DNA-binding region" description="H-T-H motif" evidence="2">
    <location>
        <begin position="37"/>
        <end position="56"/>
    </location>
</feature>
<dbReference type="Gene3D" id="1.10.10.60">
    <property type="entry name" value="Homeodomain-like"/>
    <property type="match status" value="1"/>
</dbReference>
<dbReference type="Pfam" id="PF00440">
    <property type="entry name" value="TetR_N"/>
    <property type="match status" value="1"/>
</dbReference>
<dbReference type="Proteomes" id="UP001319861">
    <property type="component" value="Chromosome"/>
</dbReference>
<sequence>MPKISAPSVPEHREAQRAALLAAAEAILLQDGVGGVNARSVTERAGLARSSFYDYFPSKSELLVAVATKAFELWREEIEAELARWAPGTERLRAYIATTLRMTADGKHDLAAALQQAELTPSRHEDIRALHDALFRPLTTTLAEMGLSDTHAWAALIEGVLNGAVKLIEHGLGHVEVAARVQRLVLEGLPR</sequence>
<reference evidence="4 5" key="1">
    <citation type="journal article" date="2021" name="J. Biosci. Bioeng.">
        <title>Identification and characterization of a chc gene cluster responsible for the aromatization pathway of cyclohexanecarboxylate degradation in Sinomonas cyclohexanicum ATCC 51369.</title>
        <authorList>
            <person name="Yamamoto T."/>
            <person name="Hasegawa Y."/>
            <person name="Lau P.C.K."/>
            <person name="Iwaki H."/>
        </authorList>
    </citation>
    <scope>NUCLEOTIDE SEQUENCE [LARGE SCALE GENOMIC DNA]</scope>
    <source>
        <strain evidence="4 5">ATCC 51369</strain>
    </source>
</reference>
<evidence type="ECO:0000313" key="4">
    <source>
        <dbReference type="EMBL" id="BCT77690.1"/>
    </source>
</evidence>
<dbReference type="PROSITE" id="PS50977">
    <property type="entry name" value="HTH_TETR_2"/>
    <property type="match status" value="1"/>
</dbReference>
<name>A0ABN6FM36_SINCY</name>
<feature type="domain" description="HTH tetR-type" evidence="3">
    <location>
        <begin position="14"/>
        <end position="74"/>
    </location>
</feature>
<accession>A0ABN6FM36</accession>
<protein>
    <recommendedName>
        <fullName evidence="3">HTH tetR-type domain-containing protein</fullName>
    </recommendedName>
</protein>
<dbReference type="SUPFAM" id="SSF46689">
    <property type="entry name" value="Homeodomain-like"/>
    <property type="match status" value="1"/>
</dbReference>
<evidence type="ECO:0000256" key="2">
    <source>
        <dbReference type="PROSITE-ProRule" id="PRU00335"/>
    </source>
</evidence>
<dbReference type="InterPro" id="IPR001647">
    <property type="entry name" value="HTH_TetR"/>
</dbReference>
<keyword evidence="1 2" id="KW-0238">DNA-binding</keyword>
<dbReference type="EMBL" id="AP024525">
    <property type="protein sequence ID" value="BCT77690.1"/>
    <property type="molecule type" value="Genomic_DNA"/>
</dbReference>
<dbReference type="InterPro" id="IPR050109">
    <property type="entry name" value="HTH-type_TetR-like_transc_reg"/>
</dbReference>
<proteinExistence type="predicted"/>
<dbReference type="PRINTS" id="PR00455">
    <property type="entry name" value="HTHTETR"/>
</dbReference>
<organism evidence="4 5">
    <name type="scientific">Sinomonas cyclohexanicum</name>
    <name type="common">Corynebacterium cyclohexanicum</name>
    <dbReference type="NCBI Taxonomy" id="322009"/>
    <lineage>
        <taxon>Bacteria</taxon>
        <taxon>Bacillati</taxon>
        <taxon>Actinomycetota</taxon>
        <taxon>Actinomycetes</taxon>
        <taxon>Micrococcales</taxon>
        <taxon>Micrococcaceae</taxon>
        <taxon>Sinomonas</taxon>
    </lineage>
</organism>
<dbReference type="PANTHER" id="PTHR30055:SF226">
    <property type="entry name" value="HTH-TYPE TRANSCRIPTIONAL REGULATOR PKSA"/>
    <property type="match status" value="1"/>
</dbReference>
<dbReference type="PANTHER" id="PTHR30055">
    <property type="entry name" value="HTH-TYPE TRANSCRIPTIONAL REGULATOR RUTR"/>
    <property type="match status" value="1"/>
</dbReference>
<dbReference type="Gene3D" id="1.10.357.10">
    <property type="entry name" value="Tetracycline Repressor, domain 2"/>
    <property type="match status" value="1"/>
</dbReference>
<keyword evidence="5" id="KW-1185">Reference proteome</keyword>
<evidence type="ECO:0000313" key="5">
    <source>
        <dbReference type="Proteomes" id="UP001319861"/>
    </source>
</evidence>
<gene>
    <name evidence="4" type="ORF">SCMU_35320</name>
</gene>
<dbReference type="InterPro" id="IPR009057">
    <property type="entry name" value="Homeodomain-like_sf"/>
</dbReference>
<evidence type="ECO:0000259" key="3">
    <source>
        <dbReference type="PROSITE" id="PS50977"/>
    </source>
</evidence>
<evidence type="ECO:0000256" key="1">
    <source>
        <dbReference type="ARBA" id="ARBA00023125"/>
    </source>
</evidence>